<evidence type="ECO:0000313" key="2">
    <source>
        <dbReference type="EMBL" id="KAG8182335.1"/>
    </source>
</evidence>
<keyword evidence="3" id="KW-1185">Reference proteome</keyword>
<feature type="compositionally biased region" description="Basic residues" evidence="1">
    <location>
        <begin position="117"/>
        <end position="128"/>
    </location>
</feature>
<proteinExistence type="predicted"/>
<name>A0AAV6UE31_9ARAC</name>
<accession>A0AAV6UE31</accession>
<reference evidence="2 3" key="1">
    <citation type="journal article" date="2022" name="Nat. Ecol. Evol.">
        <title>A masculinizing supergene underlies an exaggerated male reproductive morph in a spider.</title>
        <authorList>
            <person name="Hendrickx F."/>
            <person name="De Corte Z."/>
            <person name="Sonet G."/>
            <person name="Van Belleghem S.M."/>
            <person name="Kostlbacher S."/>
            <person name="Vangestel C."/>
        </authorList>
    </citation>
    <scope>NUCLEOTIDE SEQUENCE [LARGE SCALE GENOMIC DNA]</scope>
    <source>
        <strain evidence="2">W744_W776</strain>
    </source>
</reference>
<gene>
    <name evidence="2" type="ORF">JTE90_028180</name>
</gene>
<protein>
    <submittedName>
        <fullName evidence="2">Uncharacterized protein</fullName>
    </submittedName>
</protein>
<dbReference type="EMBL" id="JAFNEN010000467">
    <property type="protein sequence ID" value="KAG8182335.1"/>
    <property type="molecule type" value="Genomic_DNA"/>
</dbReference>
<evidence type="ECO:0000256" key="1">
    <source>
        <dbReference type="SAM" id="MobiDB-lite"/>
    </source>
</evidence>
<feature type="region of interest" description="Disordered" evidence="1">
    <location>
        <begin position="1"/>
        <end position="38"/>
    </location>
</feature>
<feature type="region of interest" description="Disordered" evidence="1">
    <location>
        <begin position="114"/>
        <end position="138"/>
    </location>
</feature>
<comment type="caution">
    <text evidence="2">The sequence shown here is derived from an EMBL/GenBank/DDBJ whole genome shotgun (WGS) entry which is preliminary data.</text>
</comment>
<dbReference type="AlphaFoldDB" id="A0AAV6UE31"/>
<dbReference type="Proteomes" id="UP000827092">
    <property type="component" value="Unassembled WGS sequence"/>
</dbReference>
<evidence type="ECO:0000313" key="3">
    <source>
        <dbReference type="Proteomes" id="UP000827092"/>
    </source>
</evidence>
<sequence length="138" mass="15648">MLEVGFGPTHARTEGQRYSPLSRSRAGRKNCKKDYDGSEQFNGKSSPLYLWNGRRAGPKLDVGCVSEDGVQIGMDFGWEDKVKGKGQSWTLIGARGERSWTGQDMRILRTSWANQPKKVRPMRSRGMRNHGMTYPPER</sequence>
<organism evidence="2 3">
    <name type="scientific">Oedothorax gibbosus</name>
    <dbReference type="NCBI Taxonomy" id="931172"/>
    <lineage>
        <taxon>Eukaryota</taxon>
        <taxon>Metazoa</taxon>
        <taxon>Ecdysozoa</taxon>
        <taxon>Arthropoda</taxon>
        <taxon>Chelicerata</taxon>
        <taxon>Arachnida</taxon>
        <taxon>Araneae</taxon>
        <taxon>Araneomorphae</taxon>
        <taxon>Entelegynae</taxon>
        <taxon>Araneoidea</taxon>
        <taxon>Linyphiidae</taxon>
        <taxon>Erigoninae</taxon>
        <taxon>Oedothorax</taxon>
    </lineage>
</organism>